<proteinExistence type="predicted"/>
<keyword evidence="2" id="KW-1185">Reference proteome</keyword>
<dbReference type="Proteomes" id="UP000682005">
    <property type="component" value="Chromosome 2"/>
</dbReference>
<protein>
    <recommendedName>
        <fullName evidence="3">Transposase</fullName>
    </recommendedName>
</protein>
<sequence length="59" mass="6491">MLYLLPEQLVGAVSEYGDALVVRPPLDIIAMCMGYVSLQIATGNYTDTPRQAFSACYFL</sequence>
<dbReference type="EMBL" id="CP072369">
    <property type="protein sequence ID" value="QUB85489.1"/>
    <property type="molecule type" value="Genomic_DNA"/>
</dbReference>
<evidence type="ECO:0000313" key="1">
    <source>
        <dbReference type="EMBL" id="QUB85489.1"/>
    </source>
</evidence>
<name>A0ABX7XUV5_9BACT</name>
<gene>
    <name evidence="1" type="ORF">J5A51_04250</name>
</gene>
<organism evidence="1 2">
    <name type="scientific">Prevotella fusca JCM 17724</name>
    <dbReference type="NCBI Taxonomy" id="1236517"/>
    <lineage>
        <taxon>Bacteria</taxon>
        <taxon>Pseudomonadati</taxon>
        <taxon>Bacteroidota</taxon>
        <taxon>Bacteroidia</taxon>
        <taxon>Bacteroidales</taxon>
        <taxon>Prevotellaceae</taxon>
        <taxon>Prevotella</taxon>
    </lineage>
</organism>
<dbReference type="RefSeq" id="WP_154663389.1">
    <property type="nucleotide sequence ID" value="NZ_CP072369.1"/>
</dbReference>
<accession>A0ABX7XUV5</accession>
<evidence type="ECO:0000313" key="2">
    <source>
        <dbReference type="Proteomes" id="UP000682005"/>
    </source>
</evidence>
<evidence type="ECO:0008006" key="3">
    <source>
        <dbReference type="Google" id="ProtNLM"/>
    </source>
</evidence>
<reference evidence="1 2" key="1">
    <citation type="submission" date="2021-03" db="EMBL/GenBank/DDBJ databases">
        <title>Human Oral Microbial Genomes.</title>
        <authorList>
            <person name="Johnston C.D."/>
            <person name="Chen T."/>
            <person name="Dewhirst F.E."/>
        </authorList>
    </citation>
    <scope>NUCLEOTIDE SEQUENCE [LARGE SCALE GENOMIC DNA]</scope>
    <source>
        <strain evidence="1 2">W1435</strain>
    </source>
</reference>